<proteinExistence type="predicted"/>
<keyword evidence="3" id="KW-1185">Reference proteome</keyword>
<evidence type="ECO:0000256" key="1">
    <source>
        <dbReference type="SAM" id="MobiDB-lite"/>
    </source>
</evidence>
<accession>A0AAV7RSF1</accession>
<gene>
    <name evidence="2" type="ORF">NDU88_007626</name>
</gene>
<feature type="region of interest" description="Disordered" evidence="1">
    <location>
        <begin position="34"/>
        <end position="97"/>
    </location>
</feature>
<organism evidence="2 3">
    <name type="scientific">Pleurodeles waltl</name>
    <name type="common">Iberian ribbed newt</name>
    <dbReference type="NCBI Taxonomy" id="8319"/>
    <lineage>
        <taxon>Eukaryota</taxon>
        <taxon>Metazoa</taxon>
        <taxon>Chordata</taxon>
        <taxon>Craniata</taxon>
        <taxon>Vertebrata</taxon>
        <taxon>Euteleostomi</taxon>
        <taxon>Amphibia</taxon>
        <taxon>Batrachia</taxon>
        <taxon>Caudata</taxon>
        <taxon>Salamandroidea</taxon>
        <taxon>Salamandridae</taxon>
        <taxon>Pleurodelinae</taxon>
        <taxon>Pleurodeles</taxon>
    </lineage>
</organism>
<evidence type="ECO:0000313" key="2">
    <source>
        <dbReference type="EMBL" id="KAJ1154883.1"/>
    </source>
</evidence>
<dbReference type="Proteomes" id="UP001066276">
    <property type="component" value="Chromosome 5"/>
</dbReference>
<name>A0AAV7RSF1_PLEWA</name>
<protein>
    <submittedName>
        <fullName evidence="2">Uncharacterized protein</fullName>
    </submittedName>
</protein>
<comment type="caution">
    <text evidence="2">The sequence shown here is derived from an EMBL/GenBank/DDBJ whole genome shotgun (WGS) entry which is preliminary data.</text>
</comment>
<evidence type="ECO:0000313" key="3">
    <source>
        <dbReference type="Proteomes" id="UP001066276"/>
    </source>
</evidence>
<sequence length="112" mass="11944">MKQPGKALRAKAGEKGTMSRAAALLPSASLPTLLHCRPRSAPRSGEIKAEGKRRSAHITSLPSVRATADSDNIFLGKGGRGPIEKRKEKGKKMRKNQARVRTFIASTPATAA</sequence>
<feature type="compositionally biased region" description="Basic residues" evidence="1">
    <location>
        <begin position="88"/>
        <end position="97"/>
    </location>
</feature>
<dbReference type="EMBL" id="JANPWB010000009">
    <property type="protein sequence ID" value="KAJ1154883.1"/>
    <property type="molecule type" value="Genomic_DNA"/>
</dbReference>
<dbReference type="AlphaFoldDB" id="A0AAV7RSF1"/>
<reference evidence="2" key="1">
    <citation type="journal article" date="2022" name="bioRxiv">
        <title>Sequencing and chromosome-scale assembly of the giantPleurodeles waltlgenome.</title>
        <authorList>
            <person name="Brown T."/>
            <person name="Elewa A."/>
            <person name="Iarovenko S."/>
            <person name="Subramanian E."/>
            <person name="Araus A.J."/>
            <person name="Petzold A."/>
            <person name="Susuki M."/>
            <person name="Suzuki K.-i.T."/>
            <person name="Hayashi T."/>
            <person name="Toyoda A."/>
            <person name="Oliveira C."/>
            <person name="Osipova E."/>
            <person name="Leigh N.D."/>
            <person name="Simon A."/>
            <person name="Yun M.H."/>
        </authorList>
    </citation>
    <scope>NUCLEOTIDE SEQUENCE</scope>
    <source>
        <strain evidence="2">20211129_DDA</strain>
        <tissue evidence="2">Liver</tissue>
    </source>
</reference>